<evidence type="ECO:0000313" key="2">
    <source>
        <dbReference type="Proteomes" id="UP000183208"/>
    </source>
</evidence>
<proteinExistence type="predicted"/>
<dbReference type="Pfam" id="PF13591">
    <property type="entry name" value="MerR_2"/>
    <property type="match status" value="1"/>
</dbReference>
<gene>
    <name evidence="1" type="ORF">SAMN05444171_5572</name>
</gene>
<dbReference type="EMBL" id="FNTI01000001">
    <property type="protein sequence ID" value="SED89675.1"/>
    <property type="molecule type" value="Genomic_DNA"/>
</dbReference>
<evidence type="ECO:0000313" key="1">
    <source>
        <dbReference type="EMBL" id="SED89675.1"/>
    </source>
</evidence>
<name>A0A1M7E397_9BRAD</name>
<dbReference type="Gene3D" id="1.10.1660.10">
    <property type="match status" value="1"/>
</dbReference>
<dbReference type="AlphaFoldDB" id="A0A1M7E397"/>
<dbReference type="Proteomes" id="UP000183208">
    <property type="component" value="Unassembled WGS sequence"/>
</dbReference>
<reference evidence="1 2" key="1">
    <citation type="submission" date="2016-10" db="EMBL/GenBank/DDBJ databases">
        <authorList>
            <person name="de Groot N.N."/>
        </authorList>
    </citation>
    <scope>NUCLEOTIDE SEQUENCE [LARGE SCALE GENOMIC DNA]</scope>
    <source>
        <strain evidence="1 2">GAS522</strain>
    </source>
</reference>
<dbReference type="InterPro" id="IPR009061">
    <property type="entry name" value="DNA-bd_dom_put_sf"/>
</dbReference>
<sequence>MIMTKQEFLSSAGLQVQTLDLWLEQRWLIPEQTSAGANFSDMDVARAHFIRDLKTDFGVNDEGVDVILHLVDQMHGLRRMLEQLHNDIQAT</sequence>
<organism evidence="1 2">
    <name type="scientific">Bradyrhizobium lablabi</name>
    <dbReference type="NCBI Taxonomy" id="722472"/>
    <lineage>
        <taxon>Bacteria</taxon>
        <taxon>Pseudomonadati</taxon>
        <taxon>Pseudomonadota</taxon>
        <taxon>Alphaproteobacteria</taxon>
        <taxon>Hyphomicrobiales</taxon>
        <taxon>Nitrobacteraceae</taxon>
        <taxon>Bradyrhizobium</taxon>
    </lineage>
</organism>
<dbReference type="SUPFAM" id="SSF46955">
    <property type="entry name" value="Putative DNA-binding domain"/>
    <property type="match status" value="1"/>
</dbReference>
<accession>A0A1M7E397</accession>
<protein>
    <submittedName>
        <fullName evidence="1">Chaperone modulatory protein CbpM</fullName>
    </submittedName>
</protein>